<organism evidence="1 2">
    <name type="scientific">Anaerobutyricum hallii</name>
    <dbReference type="NCBI Taxonomy" id="39488"/>
    <lineage>
        <taxon>Bacteria</taxon>
        <taxon>Bacillati</taxon>
        <taxon>Bacillota</taxon>
        <taxon>Clostridia</taxon>
        <taxon>Lachnospirales</taxon>
        <taxon>Lachnospiraceae</taxon>
        <taxon>Anaerobutyricum</taxon>
    </lineage>
</organism>
<gene>
    <name evidence="1" type="ORF">DW833_08785</name>
</gene>
<evidence type="ECO:0000313" key="1">
    <source>
        <dbReference type="EMBL" id="RHC64149.1"/>
    </source>
</evidence>
<evidence type="ECO:0008006" key="3">
    <source>
        <dbReference type="Google" id="ProtNLM"/>
    </source>
</evidence>
<comment type="caution">
    <text evidence="1">The sequence shown here is derived from an EMBL/GenBank/DDBJ whole genome shotgun (WGS) entry which is preliminary data.</text>
</comment>
<name>A0A414B526_9FIRM</name>
<dbReference type="Proteomes" id="UP000284621">
    <property type="component" value="Unassembled WGS sequence"/>
</dbReference>
<accession>A0A414B526</accession>
<dbReference type="RefSeq" id="WP_118381184.1">
    <property type="nucleotide sequence ID" value="NZ_CABJFJ010000009.1"/>
</dbReference>
<keyword evidence="2" id="KW-1185">Reference proteome</keyword>
<dbReference type="Gene3D" id="3.90.1720.10">
    <property type="entry name" value="endopeptidase domain like (from Nostoc punctiforme)"/>
    <property type="match status" value="1"/>
</dbReference>
<reference evidence="1 2" key="1">
    <citation type="submission" date="2018-08" db="EMBL/GenBank/DDBJ databases">
        <title>A genome reference for cultivated species of the human gut microbiota.</title>
        <authorList>
            <person name="Zou Y."/>
            <person name="Xue W."/>
            <person name="Luo G."/>
        </authorList>
    </citation>
    <scope>NUCLEOTIDE SEQUENCE [LARGE SCALE GENOMIC DNA]</scope>
    <source>
        <strain evidence="1 2">AM34-3LB</strain>
    </source>
</reference>
<sequence length="166" mass="18826">MDRLSLLVEAKKVSEYLIKHKFIYSQNVKGTWSKAKEAKKSNCSAFVCYCLQNLGLLKPGQLLYGNSKGGITYRGTGTKKKILKKYRLIKVGKAPAEYKKKLKPGDICFFNLHTNIFAGINAKGQMIWWDAGKKATNTKKDGGTYNDIHRSINMSQKINFILRWKG</sequence>
<dbReference type="EMBL" id="QSID01000009">
    <property type="protein sequence ID" value="RHC64149.1"/>
    <property type="molecule type" value="Genomic_DNA"/>
</dbReference>
<protein>
    <recommendedName>
        <fullName evidence="3">NlpC/P60 domain-containing protein</fullName>
    </recommendedName>
</protein>
<evidence type="ECO:0000313" key="2">
    <source>
        <dbReference type="Proteomes" id="UP000284621"/>
    </source>
</evidence>
<proteinExistence type="predicted"/>
<dbReference type="AlphaFoldDB" id="A0A414B526"/>